<proteinExistence type="predicted"/>
<sequence length="117" mass="13025">MNRTQLIDYCLSKPGTEQSTENRWQANQIKVAGVLFAMLRDIEGHPVIALKAGQQAAEQLRQQHPEIVPCDCLNKAHWNSVQLEGNLPDSHVYSLIDSSYQQVVAGLSEEQRQAIAG</sequence>
<reference evidence="1 2" key="1">
    <citation type="submission" date="2020-01" db="EMBL/GenBank/DDBJ databases">
        <authorList>
            <person name="Lee S.D."/>
        </authorList>
    </citation>
    <scope>NUCLEOTIDE SEQUENCE [LARGE SCALE GENOMIC DNA]</scope>
    <source>
        <strain evidence="1 2">SAP-1</strain>
    </source>
</reference>
<dbReference type="SUPFAM" id="SSF142906">
    <property type="entry name" value="YjbR-like"/>
    <property type="match status" value="1"/>
</dbReference>
<dbReference type="GO" id="GO:0003677">
    <property type="term" value="F:DNA binding"/>
    <property type="evidence" value="ECO:0007669"/>
    <property type="project" value="UniProtKB-KW"/>
</dbReference>
<dbReference type="InterPro" id="IPR058532">
    <property type="entry name" value="YjbR/MT2646/Rv2570-like"/>
</dbReference>
<dbReference type="InterPro" id="IPR007351">
    <property type="entry name" value="YjbR"/>
</dbReference>
<dbReference type="Gene3D" id="3.90.1150.30">
    <property type="match status" value="1"/>
</dbReference>
<evidence type="ECO:0000313" key="1">
    <source>
        <dbReference type="EMBL" id="NMP28521.1"/>
    </source>
</evidence>
<dbReference type="EMBL" id="JAADJU010000009">
    <property type="protein sequence ID" value="NMP28521.1"/>
    <property type="molecule type" value="Genomic_DNA"/>
</dbReference>
<dbReference type="Proteomes" id="UP000585363">
    <property type="component" value="Unassembled WGS sequence"/>
</dbReference>
<dbReference type="InterPro" id="IPR038056">
    <property type="entry name" value="YjbR-like_sf"/>
</dbReference>
<name>A0A848MN69_9GAMM</name>
<evidence type="ECO:0000313" key="2">
    <source>
        <dbReference type="Proteomes" id="UP000585363"/>
    </source>
</evidence>
<protein>
    <submittedName>
        <fullName evidence="1">MmcQ/YjbR family DNA-binding protein</fullName>
    </submittedName>
</protein>
<gene>
    <name evidence="1" type="ORF">GW590_16790</name>
</gene>
<keyword evidence="1" id="KW-0238">DNA-binding</keyword>
<dbReference type="AlphaFoldDB" id="A0A848MN69"/>
<dbReference type="PANTHER" id="PTHR35145">
    <property type="entry name" value="CYTOPLASMIC PROTEIN-RELATED"/>
    <property type="match status" value="1"/>
</dbReference>
<comment type="caution">
    <text evidence="1">The sequence shown here is derived from an EMBL/GenBank/DDBJ whole genome shotgun (WGS) entry which is preliminary data.</text>
</comment>
<dbReference type="RefSeq" id="WP_169404242.1">
    <property type="nucleotide sequence ID" value="NZ_JAADJU010000009.1"/>
</dbReference>
<dbReference type="Pfam" id="PF04237">
    <property type="entry name" value="YjbR"/>
    <property type="match status" value="1"/>
</dbReference>
<accession>A0A848MN69</accession>
<reference evidence="1 2" key="2">
    <citation type="submission" date="2020-06" db="EMBL/GenBank/DDBJ databases">
        <title>Polyphasic characterization of a Rahnella strain isolated from tree sap.</title>
        <authorList>
            <person name="Kim I.S."/>
        </authorList>
    </citation>
    <scope>NUCLEOTIDE SEQUENCE [LARGE SCALE GENOMIC DNA]</scope>
    <source>
        <strain evidence="1 2">SAP-1</strain>
    </source>
</reference>
<keyword evidence="2" id="KW-1185">Reference proteome</keyword>
<organism evidence="1 2">
    <name type="scientific">Rouxiella aceris</name>
    <dbReference type="NCBI Taxonomy" id="2703884"/>
    <lineage>
        <taxon>Bacteria</taxon>
        <taxon>Pseudomonadati</taxon>
        <taxon>Pseudomonadota</taxon>
        <taxon>Gammaproteobacteria</taxon>
        <taxon>Enterobacterales</taxon>
        <taxon>Yersiniaceae</taxon>
        <taxon>Rouxiella</taxon>
    </lineage>
</organism>
<dbReference type="PANTHER" id="PTHR35145:SF3">
    <property type="entry name" value="CYTOPLASMIC PROTEIN"/>
    <property type="match status" value="1"/>
</dbReference>